<evidence type="ECO:0000256" key="1">
    <source>
        <dbReference type="SAM" id="Phobius"/>
    </source>
</evidence>
<dbReference type="Gene3D" id="1.10.405.20">
    <property type="match status" value="1"/>
</dbReference>
<reference evidence="2 3" key="1">
    <citation type="submission" date="2006-09" db="EMBL/GenBank/DDBJ databases">
        <title>Sequence and annotation of the 288-kb ATCV-1 virus that infects an endosymbiotic Chlorella strain of the heliozoon Acanthocystis turfacea.</title>
        <authorList>
            <person name="Fitzgerald L.A."/>
            <person name="Graves M.V."/>
            <person name="Li X."/>
            <person name="Pfitzner A.J.P."/>
            <person name="Hartigan J."/>
            <person name="Van Etten J.L."/>
        </authorList>
    </citation>
    <scope>NUCLEOTIDE SEQUENCE [LARGE SCALE GENOMIC DNA]</scope>
    <source>
        <strain evidence="2 3">ATCV-1</strain>
    </source>
</reference>
<dbReference type="Gene3D" id="3.90.660.10">
    <property type="match status" value="1"/>
</dbReference>
<protein>
    <submittedName>
        <fullName evidence="2">Uncharacterized protein Z773L</fullName>
    </submittedName>
</protein>
<proteinExistence type="predicted"/>
<dbReference type="OrthoDB" id="4994at10239"/>
<name>A7KA33_9PHYC</name>
<dbReference type="InterPro" id="IPR036188">
    <property type="entry name" value="FAD/NAD-bd_sf"/>
</dbReference>
<keyword evidence="3" id="KW-1185">Reference proteome</keyword>
<dbReference type="SUPFAM" id="SSF51905">
    <property type="entry name" value="FAD/NAD(P)-binding domain"/>
    <property type="match status" value="1"/>
</dbReference>
<keyword evidence="1" id="KW-0472">Membrane</keyword>
<gene>
    <name evidence="2" type="primary">Z773L</name>
    <name evidence="2" type="ORF">ATCV1_Z773L</name>
</gene>
<accession>A7KA33</accession>
<dbReference type="Gene3D" id="3.50.50.60">
    <property type="entry name" value="FAD/NAD(P)-binding domain"/>
    <property type="match status" value="2"/>
</dbReference>
<dbReference type="Pfam" id="PF13450">
    <property type="entry name" value="NAD_binding_8"/>
    <property type="match status" value="1"/>
</dbReference>
<dbReference type="KEGG" id="vg:5470854"/>
<sequence length="386" mass="44128">MRQMSTVYEFVIIGGGAAGLYANYKLSKKGNGILLEKNSNAIGRMKEHEFHGIKVKCGAGIGVPENKTLVKLLKKFNMPHKAVGGPAIVDLREPPFDMKAAVKQVKKVYKTMTKKDLSTLTAKEILFKYFPTEFAEQFIHHSEFNDYLDGSFEYLFKYYDIDDLDNASFPKIFIDWEQFAEKLKLPNIVTGYTVETVEKKRDVFVVNNDITAKQVIFAMTVDTIDSIKYTGFTMPTYSNYVGNVPFSRVYVYYDKGYKLKDGYVMVDGPLDKLIKVNDKVLMASYSDSKNALFWMLVKTLNKDGRKKLINDELTKIGFDFGMPDDVFSAEWKSGVHYFKPYPVDKFEKLLDTLSKPRKNVFVIGEMLSKRQGYVEGALLSVDRVFK</sequence>
<dbReference type="EMBL" id="EF101928">
    <property type="protein sequence ID" value="ABT16907.1"/>
    <property type="molecule type" value="Genomic_DNA"/>
</dbReference>
<evidence type="ECO:0000313" key="2">
    <source>
        <dbReference type="EMBL" id="ABT16907.1"/>
    </source>
</evidence>
<dbReference type="RefSeq" id="YP_001427254.1">
    <property type="nucleotide sequence ID" value="NC_008724.1"/>
</dbReference>
<keyword evidence="1" id="KW-0812">Transmembrane</keyword>
<keyword evidence="1" id="KW-1133">Transmembrane helix</keyword>
<dbReference type="Proteomes" id="UP000202420">
    <property type="component" value="Segment"/>
</dbReference>
<organism evidence="2 3">
    <name type="scientific">Chlorovirus heliozoae</name>
    <dbReference type="NCBI Taxonomy" id="322019"/>
    <lineage>
        <taxon>Viruses</taxon>
        <taxon>Varidnaviria</taxon>
        <taxon>Bamfordvirae</taxon>
        <taxon>Nucleocytoviricota</taxon>
        <taxon>Megaviricetes</taxon>
        <taxon>Algavirales</taxon>
        <taxon>Phycodnaviridae</taxon>
        <taxon>Chlorovirus</taxon>
    </lineage>
</organism>
<dbReference type="GeneID" id="5470854"/>
<evidence type="ECO:0000313" key="3">
    <source>
        <dbReference type="Proteomes" id="UP000202420"/>
    </source>
</evidence>
<feature type="transmembrane region" description="Helical" evidence="1">
    <location>
        <begin position="6"/>
        <end position="24"/>
    </location>
</feature>